<name>A0A5C6YV79_9FLAO</name>
<dbReference type="SUPFAM" id="SSF48452">
    <property type="entry name" value="TPR-like"/>
    <property type="match status" value="2"/>
</dbReference>
<keyword evidence="1" id="KW-0732">Signal</keyword>
<dbReference type="EMBL" id="VORT01000017">
    <property type="protein sequence ID" value="TXD71492.1"/>
    <property type="molecule type" value="Genomic_DNA"/>
</dbReference>
<accession>A0A5C6YV79</accession>
<dbReference type="InterPro" id="IPR017689">
    <property type="entry name" value="BamD"/>
</dbReference>
<proteinExistence type="predicted"/>
<evidence type="ECO:0000313" key="5">
    <source>
        <dbReference type="EMBL" id="TXD71492.1"/>
    </source>
</evidence>
<dbReference type="RefSeq" id="WP_111845664.1">
    <property type="nucleotide sequence ID" value="NZ_UEGI01000022.1"/>
</dbReference>
<comment type="caution">
    <text evidence="5">The sequence shown here is derived from an EMBL/GenBank/DDBJ whole genome shotgun (WGS) entry which is preliminary data.</text>
</comment>
<sequence>MRLPLFFILSLTILLSSCGEYQRVLRKDDMGKKFTMADSLYKIGKYRKGLKLMEQIVPSYRGKPQGEKLMFIYSNTYYNLEDYYLAGYQFERFTQAYPQSDSAEVASFKGAKSFYQLSPRYSLDQKDTYKALEKLQEFINRYPNSGKRMEANTLVAELQEKLETKEYEVAKQYLHVEDYKAAIDAFDNFITDNPGSHYRKDAFYGRYVAAYKLAVNSIPTLVQERLLTAKGHYNTFMKYYKDTELAPEATKIYQDLESRIVTTETEPNS</sequence>
<dbReference type="Gene3D" id="1.25.40.10">
    <property type="entry name" value="Tetratricopeptide repeat domain"/>
    <property type="match status" value="1"/>
</dbReference>
<dbReference type="InterPro" id="IPR039565">
    <property type="entry name" value="BamD-like"/>
</dbReference>
<feature type="domain" description="Outer membrane lipoprotein BamD-like" evidence="4">
    <location>
        <begin position="32"/>
        <end position="184"/>
    </location>
</feature>
<dbReference type="OrthoDB" id="9770761at2"/>
<dbReference type="PROSITE" id="PS51257">
    <property type="entry name" value="PROKAR_LIPOPROTEIN"/>
    <property type="match status" value="1"/>
</dbReference>
<gene>
    <name evidence="5" type="primary">bamD</name>
    <name evidence="5" type="ORF">ESU54_16380</name>
</gene>
<keyword evidence="2" id="KW-0472">Membrane</keyword>
<evidence type="ECO:0000256" key="3">
    <source>
        <dbReference type="ARBA" id="ARBA00023237"/>
    </source>
</evidence>
<dbReference type="AlphaFoldDB" id="A0A5C6YV79"/>
<dbReference type="Pfam" id="PF13525">
    <property type="entry name" value="YfiO"/>
    <property type="match status" value="1"/>
</dbReference>
<keyword evidence="6" id="KW-1185">Reference proteome</keyword>
<organism evidence="5 6">
    <name type="scientific">Aequorivita antarctica</name>
    <dbReference type="NCBI Taxonomy" id="153266"/>
    <lineage>
        <taxon>Bacteria</taxon>
        <taxon>Pseudomonadati</taxon>
        <taxon>Bacteroidota</taxon>
        <taxon>Flavobacteriia</taxon>
        <taxon>Flavobacteriales</taxon>
        <taxon>Flavobacteriaceae</taxon>
        <taxon>Aequorivita</taxon>
    </lineage>
</organism>
<keyword evidence="3" id="KW-0998">Cell outer membrane</keyword>
<protein>
    <submittedName>
        <fullName evidence="5">Outer membrane protein assembly factor BamD</fullName>
    </submittedName>
</protein>
<dbReference type="InterPro" id="IPR011990">
    <property type="entry name" value="TPR-like_helical_dom_sf"/>
</dbReference>
<dbReference type="NCBIfam" id="TIGR03302">
    <property type="entry name" value="OM_YfiO"/>
    <property type="match status" value="1"/>
</dbReference>
<evidence type="ECO:0000256" key="1">
    <source>
        <dbReference type="ARBA" id="ARBA00022729"/>
    </source>
</evidence>
<evidence type="ECO:0000256" key="2">
    <source>
        <dbReference type="ARBA" id="ARBA00023136"/>
    </source>
</evidence>
<dbReference type="Proteomes" id="UP000321497">
    <property type="component" value="Unassembled WGS sequence"/>
</dbReference>
<evidence type="ECO:0000313" key="6">
    <source>
        <dbReference type="Proteomes" id="UP000321497"/>
    </source>
</evidence>
<reference evidence="5 6" key="1">
    <citation type="submission" date="2019-08" db="EMBL/GenBank/DDBJ databases">
        <title>Genome of Aequorivita antarctica SW49 (type strain).</title>
        <authorList>
            <person name="Bowman J.P."/>
        </authorList>
    </citation>
    <scope>NUCLEOTIDE SEQUENCE [LARGE SCALE GENOMIC DNA]</scope>
    <source>
        <strain evidence="5 6">SW49</strain>
    </source>
</reference>
<evidence type="ECO:0000259" key="4">
    <source>
        <dbReference type="Pfam" id="PF13525"/>
    </source>
</evidence>